<gene>
    <name evidence="2" type="ORF">BB561_006632</name>
</gene>
<name>A0A2T9Y2Y6_9FUNG</name>
<dbReference type="AlphaFoldDB" id="A0A2T9Y2Y6"/>
<organism evidence="2 3">
    <name type="scientific">Smittium simulii</name>
    <dbReference type="NCBI Taxonomy" id="133385"/>
    <lineage>
        <taxon>Eukaryota</taxon>
        <taxon>Fungi</taxon>
        <taxon>Fungi incertae sedis</taxon>
        <taxon>Zoopagomycota</taxon>
        <taxon>Kickxellomycotina</taxon>
        <taxon>Harpellomycetes</taxon>
        <taxon>Harpellales</taxon>
        <taxon>Legeriomycetaceae</taxon>
        <taxon>Smittium</taxon>
    </lineage>
</organism>
<feature type="region of interest" description="Disordered" evidence="1">
    <location>
        <begin position="233"/>
        <end position="287"/>
    </location>
</feature>
<feature type="compositionally biased region" description="Basic and acidic residues" evidence="1">
    <location>
        <begin position="404"/>
        <end position="421"/>
    </location>
</feature>
<evidence type="ECO:0000313" key="3">
    <source>
        <dbReference type="Proteomes" id="UP000245383"/>
    </source>
</evidence>
<feature type="compositionally biased region" description="Polar residues" evidence="1">
    <location>
        <begin position="256"/>
        <end position="287"/>
    </location>
</feature>
<feature type="compositionally biased region" description="Low complexity" evidence="1">
    <location>
        <begin position="233"/>
        <end position="243"/>
    </location>
</feature>
<accession>A0A2T9Y2Y6</accession>
<keyword evidence="3" id="KW-1185">Reference proteome</keyword>
<dbReference type="EMBL" id="MBFR01000634">
    <property type="protein sequence ID" value="PVU86624.1"/>
    <property type="molecule type" value="Genomic_DNA"/>
</dbReference>
<proteinExistence type="predicted"/>
<reference evidence="2 3" key="1">
    <citation type="journal article" date="2018" name="MBio">
        <title>Comparative Genomics Reveals the Core Gene Toolbox for the Fungus-Insect Symbiosis.</title>
        <authorList>
            <person name="Wang Y."/>
            <person name="Stata M."/>
            <person name="Wang W."/>
            <person name="Stajich J.E."/>
            <person name="White M.M."/>
            <person name="Moncalvo J.M."/>
        </authorList>
    </citation>
    <scope>NUCLEOTIDE SEQUENCE [LARGE SCALE GENOMIC DNA]</scope>
    <source>
        <strain evidence="2 3">SWE-8-4</strain>
    </source>
</reference>
<feature type="compositionally biased region" description="Polar residues" evidence="1">
    <location>
        <begin position="356"/>
        <end position="383"/>
    </location>
</feature>
<dbReference type="Proteomes" id="UP000245383">
    <property type="component" value="Unassembled WGS sequence"/>
</dbReference>
<evidence type="ECO:0000256" key="1">
    <source>
        <dbReference type="SAM" id="MobiDB-lite"/>
    </source>
</evidence>
<feature type="compositionally biased region" description="Low complexity" evidence="1">
    <location>
        <begin position="139"/>
        <end position="152"/>
    </location>
</feature>
<feature type="compositionally biased region" description="Polar residues" evidence="1">
    <location>
        <begin position="422"/>
        <end position="433"/>
    </location>
</feature>
<sequence>MKTQISDPQKLTIETTECNLESTESVADNLKEYPDSTDIHMVSPKPEKIYSASQSTSQQNKLFTLKKKVSEFKTLAQKALDSPKLGLVSAAKTDIYDAQIYDFLGVTSNSSTALAKNHSKDSIASDIFARKNSFNDNASISSSISPQSTSYNRYKKSSDTVSKTVPLKKNKSVLSVIPPIVNKNSATSDHFVVPGNAPESPLLDSATNLNKYACNQTVKLRLNSRFATMFQRPSSAAISSSPRTNFSARSFDPHYNRNQSDLNLSVLPSPTTDTSKLETSPNLKSDANNISQKNIYQRFQKDITKINGQKKSHPKFSPLSTTKGVYKDFFSPTSFSRNTKNISKLKTQNTLAELRQSENADSNDAQTDSTPLSLGKSIPSQENCFEKPPAAEPIPNISVTNSNNDDKSSDNNKYVLEHDTPNYKNPNFGSKPSNKIGKLEIEELFSDLKMDQNATRPINVFSKSNDTRSISIGSLDKQYVYIDSLRNTTSPKSTV</sequence>
<feature type="region of interest" description="Disordered" evidence="1">
    <location>
        <begin position="139"/>
        <end position="162"/>
    </location>
</feature>
<evidence type="ECO:0000313" key="2">
    <source>
        <dbReference type="EMBL" id="PVU86624.1"/>
    </source>
</evidence>
<comment type="caution">
    <text evidence="2">The sequence shown here is derived from an EMBL/GenBank/DDBJ whole genome shotgun (WGS) entry which is preliminary data.</text>
</comment>
<feature type="region of interest" description="Disordered" evidence="1">
    <location>
        <begin position="356"/>
        <end position="434"/>
    </location>
</feature>
<protein>
    <submittedName>
        <fullName evidence="2">Uncharacterized protein</fullName>
    </submittedName>
</protein>